<dbReference type="InterPro" id="IPR021449">
    <property type="entry name" value="DUF3099"/>
</dbReference>
<dbReference type="RefSeq" id="WP_141880237.1">
    <property type="nucleotide sequence ID" value="NZ_VFOM01000001.1"/>
</dbReference>
<gene>
    <name evidence="3" type="ORF">FB562_1126</name>
</gene>
<dbReference type="Proteomes" id="UP000317998">
    <property type="component" value="Unassembled WGS sequence"/>
</dbReference>
<reference evidence="3 4" key="1">
    <citation type="submission" date="2019-06" db="EMBL/GenBank/DDBJ databases">
        <title>Sequencing the genomes of 1000 actinobacteria strains.</title>
        <authorList>
            <person name="Klenk H.-P."/>
        </authorList>
    </citation>
    <scope>NUCLEOTIDE SEQUENCE [LARGE SCALE GENOMIC DNA]</scope>
    <source>
        <strain evidence="3 4">DSM 26477</strain>
    </source>
</reference>
<organism evidence="3 4">
    <name type="scientific">Homoserinimonas aerilata</name>
    <dbReference type="NCBI Taxonomy" id="1162970"/>
    <lineage>
        <taxon>Bacteria</taxon>
        <taxon>Bacillati</taxon>
        <taxon>Actinomycetota</taxon>
        <taxon>Actinomycetes</taxon>
        <taxon>Micrococcales</taxon>
        <taxon>Microbacteriaceae</taxon>
        <taxon>Homoserinimonas</taxon>
    </lineage>
</organism>
<feature type="transmembrane region" description="Helical" evidence="2">
    <location>
        <begin position="47"/>
        <end position="67"/>
    </location>
</feature>
<keyword evidence="2" id="KW-0472">Membrane</keyword>
<protein>
    <submittedName>
        <fullName evidence="3">DUF3099 family protein</fullName>
    </submittedName>
</protein>
<evidence type="ECO:0000313" key="4">
    <source>
        <dbReference type="Proteomes" id="UP000317998"/>
    </source>
</evidence>
<comment type="caution">
    <text evidence="3">The sequence shown here is derived from an EMBL/GenBank/DDBJ whole genome shotgun (WGS) entry which is preliminary data.</text>
</comment>
<feature type="transmembrane region" description="Helical" evidence="2">
    <location>
        <begin position="22"/>
        <end position="41"/>
    </location>
</feature>
<evidence type="ECO:0000256" key="2">
    <source>
        <dbReference type="SAM" id="Phobius"/>
    </source>
</evidence>
<dbReference type="Pfam" id="PF11298">
    <property type="entry name" value="DUF3099"/>
    <property type="match status" value="1"/>
</dbReference>
<sequence length="102" mass="10958">MAKPQSITSLPRSPDDDRHARMLKYAVTMGIRLVCIIACFFTPGWWLLLPAIGAVVLPYVAVVVANVSNTRGGDVDRPGLGTVVRYDPGQGSEVPPKGEAPR</sequence>
<dbReference type="EMBL" id="VFOM01000001">
    <property type="protein sequence ID" value="TQL48045.1"/>
    <property type="molecule type" value="Genomic_DNA"/>
</dbReference>
<name>A0A542YIX0_9MICO</name>
<feature type="region of interest" description="Disordered" evidence="1">
    <location>
        <begin position="78"/>
        <end position="102"/>
    </location>
</feature>
<accession>A0A542YIX0</accession>
<keyword evidence="4" id="KW-1185">Reference proteome</keyword>
<keyword evidence="2" id="KW-1133">Transmembrane helix</keyword>
<keyword evidence="2" id="KW-0812">Transmembrane</keyword>
<evidence type="ECO:0000256" key="1">
    <source>
        <dbReference type="SAM" id="MobiDB-lite"/>
    </source>
</evidence>
<evidence type="ECO:0000313" key="3">
    <source>
        <dbReference type="EMBL" id="TQL48045.1"/>
    </source>
</evidence>
<proteinExistence type="predicted"/>
<dbReference type="OrthoDB" id="4229919at2"/>
<dbReference type="AlphaFoldDB" id="A0A542YIX0"/>